<comment type="caution">
    <text evidence="2">The sequence shown here is derived from an EMBL/GenBank/DDBJ whole genome shotgun (WGS) entry which is preliminary data.</text>
</comment>
<sequence length="335" mass="36632">MNKKNWLLILLACVVTFSTYSCKSKDDDTTDEVTEWTKGSAFDGGARSGAVSFLINNIAYVATGLATEGQVSVPKKDIWAYNATSGTWSQKAEFPGSARYSAVAFSIGNNGYVGSGYDGANALSDFYKYDVSANTWTKIADLPADAARYGAVAFSIGGFGYVGTGSKGNDNNTNVKSFYKYDPTDNSWTPVESPLKSNRRYGFAFVINNVAYVGGGIDNSSYPEDFFKFDGTKWTPLNDLDRSDNSYTYNLTRSSASTFVLNNLAYVVGGRKNTTINTIWEYNPTTDVWNADNQGFQGQVRQDAVGFGIDNVGYITTGQNGSNKYYDTWKFVPVK</sequence>
<dbReference type="PROSITE" id="PS51257">
    <property type="entry name" value="PROKAR_LIPOPROTEIN"/>
    <property type="match status" value="1"/>
</dbReference>
<dbReference type="SUPFAM" id="SSF117281">
    <property type="entry name" value="Kelch motif"/>
    <property type="match status" value="2"/>
</dbReference>
<dbReference type="RefSeq" id="WP_346583731.1">
    <property type="nucleotide sequence ID" value="NZ_JBDJNQ010000028.1"/>
</dbReference>
<evidence type="ECO:0000313" key="2">
    <source>
        <dbReference type="EMBL" id="MEN5380779.1"/>
    </source>
</evidence>
<keyword evidence="3" id="KW-1185">Reference proteome</keyword>
<dbReference type="Proteomes" id="UP001409291">
    <property type="component" value="Unassembled WGS sequence"/>
</dbReference>
<reference evidence="2 3" key="1">
    <citation type="submission" date="2024-04" db="EMBL/GenBank/DDBJ databases">
        <title>WGS of bacteria from Torrens River.</title>
        <authorList>
            <person name="Wyrsch E.R."/>
            <person name="Drigo B."/>
        </authorList>
    </citation>
    <scope>NUCLEOTIDE SEQUENCE [LARGE SCALE GENOMIC DNA]</scope>
    <source>
        <strain evidence="2 3">TWI391</strain>
    </source>
</reference>
<dbReference type="EMBL" id="JBDJNQ010000028">
    <property type="protein sequence ID" value="MEN5380779.1"/>
    <property type="molecule type" value="Genomic_DNA"/>
</dbReference>
<organism evidence="2 3">
    <name type="scientific">Sphingobacterium kitahiroshimense</name>
    <dbReference type="NCBI Taxonomy" id="470446"/>
    <lineage>
        <taxon>Bacteria</taxon>
        <taxon>Pseudomonadati</taxon>
        <taxon>Bacteroidota</taxon>
        <taxon>Sphingobacteriia</taxon>
        <taxon>Sphingobacteriales</taxon>
        <taxon>Sphingobacteriaceae</taxon>
        <taxon>Sphingobacterium</taxon>
    </lineage>
</organism>
<accession>A0ABV0C1S3</accession>
<protein>
    <submittedName>
        <fullName evidence="2">Kelch repeat-containing protein</fullName>
    </submittedName>
</protein>
<proteinExistence type="predicted"/>
<name>A0ABV0C1S3_9SPHI</name>
<dbReference type="Gene3D" id="2.120.10.80">
    <property type="entry name" value="Kelch-type beta propeller"/>
    <property type="match status" value="2"/>
</dbReference>
<evidence type="ECO:0000313" key="3">
    <source>
        <dbReference type="Proteomes" id="UP001409291"/>
    </source>
</evidence>
<evidence type="ECO:0000256" key="1">
    <source>
        <dbReference type="SAM" id="SignalP"/>
    </source>
</evidence>
<dbReference type="Pfam" id="PF01344">
    <property type="entry name" value="Kelch_1"/>
    <property type="match status" value="2"/>
</dbReference>
<keyword evidence="1" id="KW-0732">Signal</keyword>
<feature type="signal peptide" evidence="1">
    <location>
        <begin position="1"/>
        <end position="23"/>
    </location>
</feature>
<dbReference type="InterPro" id="IPR015915">
    <property type="entry name" value="Kelch-typ_b-propeller"/>
</dbReference>
<gene>
    <name evidence="2" type="ORF">ABE541_26185</name>
</gene>
<feature type="chain" id="PRO_5045531545" evidence="1">
    <location>
        <begin position="24"/>
        <end position="335"/>
    </location>
</feature>
<dbReference type="PANTHER" id="PTHR45632">
    <property type="entry name" value="LD33804P"/>
    <property type="match status" value="1"/>
</dbReference>
<dbReference type="InterPro" id="IPR006652">
    <property type="entry name" value="Kelch_1"/>
</dbReference>